<comment type="caution">
    <text evidence="1">The sequence shown here is derived from an EMBL/GenBank/DDBJ whole genome shotgun (WGS) entry which is preliminary data.</text>
</comment>
<name>A0AAI9DFH2_PROST</name>
<accession>A0AAI9DFH2</accession>
<dbReference type="EMBL" id="ABMABF030000017">
    <property type="protein sequence ID" value="EMJ5136165.1"/>
    <property type="molecule type" value="Genomic_DNA"/>
</dbReference>
<proteinExistence type="predicted"/>
<dbReference type="AlphaFoldDB" id="A0AAI9DFH2"/>
<organism evidence="1">
    <name type="scientific">Providencia stuartii</name>
    <dbReference type="NCBI Taxonomy" id="588"/>
    <lineage>
        <taxon>Bacteria</taxon>
        <taxon>Pseudomonadati</taxon>
        <taxon>Pseudomonadota</taxon>
        <taxon>Gammaproteobacteria</taxon>
        <taxon>Enterobacterales</taxon>
        <taxon>Morganellaceae</taxon>
        <taxon>Providencia</taxon>
    </lineage>
</organism>
<reference evidence="1" key="1">
    <citation type="submission" date="2024-02" db="EMBL/GenBank/DDBJ databases">
        <authorList>
            <consortium name="Clinical and Environmental Microbiology Branch: Whole genome sequencing antimicrobial resistance pathogens in the healthcare setting"/>
        </authorList>
    </citation>
    <scope>NUCLEOTIDE SEQUENCE</scope>
    <source>
        <strain evidence="1">2021GO-0154</strain>
    </source>
</reference>
<protein>
    <submittedName>
        <fullName evidence="1">Fimbrial protein</fullName>
    </submittedName>
</protein>
<sequence>MRKDKENLLMNKHRLFIFLVCTIVNGFTGGSVQAANVTNSYVFIENNVDDEYFITPRSTDPRFSGSNKYTRYSGTSQLSLGYMGYTNTGIRANQNVDIWLENSPIDRPFTGNRCMRNTCRDSTGYWPAQYMGKDGAYKIVQSDVRGESNYARGIFSDSAYQYFLQLPVSTNETYSYRACMTQTDYDPSKGESCRSVGGNIIASHEFNITKSGHIKLTSTGALQEIFIDSNGNPNLGLGSEFCRIGIISNQSGIICQVIDQETKGDIFANIRLSLKINNTLIPFTPAGNTILIGPDDGSNRWYNYNSTNQANYYFKPTNQHVSIFLSNTFFKQLVSRNVDFTNSQDFFTFSFTNTAVPQSGYYEFTPSNKMIIKPRDYGISIIPADFNPVQSKIGKVGSEEPPIEFNYIVTTSGFRQADSITAKVDGPSVALKGQTYCLFSSDDEKFKVPFSAYLSFTNENGSKSTYRASCDSNEISLKNALWSETPWDQPNQDLGSFYRTNLDLSFPMNDSNSLFTLDGIDWLGTVSASGTVTVKAIWTGPDVH</sequence>
<gene>
    <name evidence="1" type="ORF">RG298_003957</name>
</gene>
<evidence type="ECO:0000313" key="1">
    <source>
        <dbReference type="EMBL" id="EMJ5136165.1"/>
    </source>
</evidence>